<evidence type="ECO:0000313" key="2">
    <source>
        <dbReference type="EMBL" id="KAJ8332989.1"/>
    </source>
</evidence>
<keyword evidence="1" id="KW-1133">Transmembrane helix</keyword>
<gene>
    <name evidence="2" type="ORF">SKAU_G00418850</name>
</gene>
<dbReference type="InterPro" id="IPR036179">
    <property type="entry name" value="Ig-like_dom_sf"/>
</dbReference>
<dbReference type="OrthoDB" id="25840at2759"/>
<name>A0A9Q1E688_SYNKA</name>
<proteinExistence type="predicted"/>
<organism evidence="2 3">
    <name type="scientific">Synaphobranchus kaupii</name>
    <name type="common">Kaup's arrowtooth eel</name>
    <dbReference type="NCBI Taxonomy" id="118154"/>
    <lineage>
        <taxon>Eukaryota</taxon>
        <taxon>Metazoa</taxon>
        <taxon>Chordata</taxon>
        <taxon>Craniata</taxon>
        <taxon>Vertebrata</taxon>
        <taxon>Euteleostomi</taxon>
        <taxon>Actinopterygii</taxon>
        <taxon>Neopterygii</taxon>
        <taxon>Teleostei</taxon>
        <taxon>Anguilliformes</taxon>
        <taxon>Synaphobranchidae</taxon>
        <taxon>Synaphobranchus</taxon>
    </lineage>
</organism>
<dbReference type="PANTHER" id="PTHR46484:SF3">
    <property type="entry name" value="MYELIN-ASSOCIATED GLYCOPROTEIN-LIKE"/>
    <property type="match status" value="1"/>
</dbReference>
<dbReference type="AlphaFoldDB" id="A0A9Q1E688"/>
<evidence type="ECO:0000256" key="1">
    <source>
        <dbReference type="SAM" id="Phobius"/>
    </source>
</evidence>
<sequence>KPAISAQSLCHWEERAVSCFCAVDANPRPAVTWSVNGSSPPAGYNTSVSMENGTLWASLRGDVDQLLSVACYAYNALGNDSSTLLYTSNDSLTWKVVTAVCVLSSLSLIFVILLLLHRCRRQSVKHILNCRAASSVYPGNLGIYQEIMPLYINCTEVTHIYTNGSYQLVYQNCTPLFVRNKQVLQVHQRERRVAWTDRRTQRERRRPENTETAVYLEII</sequence>
<keyword evidence="1" id="KW-0812">Transmembrane</keyword>
<protein>
    <recommendedName>
        <fullName evidence="4">Ig-like domain-containing protein</fullName>
    </recommendedName>
</protein>
<dbReference type="PANTHER" id="PTHR46484">
    <property type="entry name" value="SI:CH211-171H4.5-RELATED"/>
    <property type="match status" value="1"/>
</dbReference>
<reference evidence="2" key="1">
    <citation type="journal article" date="2023" name="Science">
        <title>Genome structures resolve the early diversification of teleost fishes.</title>
        <authorList>
            <person name="Parey E."/>
            <person name="Louis A."/>
            <person name="Montfort J."/>
            <person name="Bouchez O."/>
            <person name="Roques C."/>
            <person name="Iampietro C."/>
            <person name="Lluch J."/>
            <person name="Castinel A."/>
            <person name="Donnadieu C."/>
            <person name="Desvignes T."/>
            <person name="Floi Bucao C."/>
            <person name="Jouanno E."/>
            <person name="Wen M."/>
            <person name="Mejri S."/>
            <person name="Dirks R."/>
            <person name="Jansen H."/>
            <person name="Henkel C."/>
            <person name="Chen W.J."/>
            <person name="Zahm M."/>
            <person name="Cabau C."/>
            <person name="Klopp C."/>
            <person name="Thompson A.W."/>
            <person name="Robinson-Rechavi M."/>
            <person name="Braasch I."/>
            <person name="Lecointre G."/>
            <person name="Bobe J."/>
            <person name="Postlethwait J.H."/>
            <person name="Berthelot C."/>
            <person name="Roest Crollius H."/>
            <person name="Guiguen Y."/>
        </authorList>
    </citation>
    <scope>NUCLEOTIDE SEQUENCE</scope>
    <source>
        <strain evidence="2">WJC10195</strain>
    </source>
</reference>
<dbReference type="SUPFAM" id="SSF48726">
    <property type="entry name" value="Immunoglobulin"/>
    <property type="match status" value="1"/>
</dbReference>
<evidence type="ECO:0008006" key="4">
    <source>
        <dbReference type="Google" id="ProtNLM"/>
    </source>
</evidence>
<dbReference type="InterPro" id="IPR013783">
    <property type="entry name" value="Ig-like_fold"/>
</dbReference>
<keyword evidence="1" id="KW-0472">Membrane</keyword>
<dbReference type="Gene3D" id="2.60.40.10">
    <property type="entry name" value="Immunoglobulins"/>
    <property type="match status" value="1"/>
</dbReference>
<feature type="non-terminal residue" evidence="2">
    <location>
        <position position="1"/>
    </location>
</feature>
<evidence type="ECO:0000313" key="3">
    <source>
        <dbReference type="Proteomes" id="UP001152622"/>
    </source>
</evidence>
<dbReference type="EMBL" id="JAINUF010000024">
    <property type="protein sequence ID" value="KAJ8332989.1"/>
    <property type="molecule type" value="Genomic_DNA"/>
</dbReference>
<accession>A0A9Q1E688</accession>
<dbReference type="Proteomes" id="UP001152622">
    <property type="component" value="Chromosome 24"/>
</dbReference>
<keyword evidence="3" id="KW-1185">Reference proteome</keyword>
<comment type="caution">
    <text evidence="2">The sequence shown here is derived from an EMBL/GenBank/DDBJ whole genome shotgun (WGS) entry which is preliminary data.</text>
</comment>
<feature type="transmembrane region" description="Helical" evidence="1">
    <location>
        <begin position="92"/>
        <end position="116"/>
    </location>
</feature>